<dbReference type="Proteomes" id="UP001209654">
    <property type="component" value="Unassembled WGS sequence"/>
</dbReference>
<evidence type="ECO:0000313" key="4">
    <source>
        <dbReference type="EMBL" id="GLB68011.1"/>
    </source>
</evidence>
<keyword evidence="1" id="KW-0805">Transcription regulation</keyword>
<evidence type="ECO:0000256" key="2">
    <source>
        <dbReference type="ARBA" id="ARBA00023163"/>
    </source>
</evidence>
<comment type="caution">
    <text evidence="4">The sequence shown here is derived from an EMBL/GenBank/DDBJ whole genome shotgun (WGS) entry which is preliminary data.</text>
</comment>
<keyword evidence="2" id="KW-0804">Transcription</keyword>
<dbReference type="EMBL" id="BRVS01000012">
    <property type="protein sequence ID" value="GLB68011.1"/>
    <property type="molecule type" value="Genomic_DNA"/>
</dbReference>
<dbReference type="Pfam" id="PF02909">
    <property type="entry name" value="TetR_C_1"/>
    <property type="match status" value="1"/>
</dbReference>
<organism evidence="4 5">
    <name type="scientific">Arthrobacter mangrovi</name>
    <dbReference type="NCBI Taxonomy" id="2966350"/>
    <lineage>
        <taxon>Bacteria</taxon>
        <taxon>Bacillati</taxon>
        <taxon>Actinomycetota</taxon>
        <taxon>Actinomycetes</taxon>
        <taxon>Micrococcales</taxon>
        <taxon>Micrococcaceae</taxon>
        <taxon>Arthrobacter</taxon>
    </lineage>
</organism>
<protein>
    <recommendedName>
        <fullName evidence="3">Tetracycline repressor TetR C-terminal domain-containing protein</fullName>
    </recommendedName>
</protein>
<evidence type="ECO:0000256" key="1">
    <source>
        <dbReference type="ARBA" id="ARBA00023015"/>
    </source>
</evidence>
<dbReference type="Gene3D" id="1.10.10.60">
    <property type="entry name" value="Homeodomain-like"/>
    <property type="match status" value="1"/>
</dbReference>
<feature type="domain" description="Tetracycline repressor TetR C-terminal" evidence="3">
    <location>
        <begin position="50"/>
        <end position="181"/>
    </location>
</feature>
<proteinExistence type="predicted"/>
<evidence type="ECO:0000313" key="5">
    <source>
        <dbReference type="Proteomes" id="UP001209654"/>
    </source>
</evidence>
<dbReference type="SUPFAM" id="SSF48498">
    <property type="entry name" value="Tetracyclin repressor-like, C-terminal domain"/>
    <property type="match status" value="1"/>
</dbReference>
<dbReference type="Gene3D" id="1.10.357.10">
    <property type="entry name" value="Tetracycline Repressor, domain 2"/>
    <property type="match status" value="1"/>
</dbReference>
<dbReference type="RefSeq" id="WP_264796120.1">
    <property type="nucleotide sequence ID" value="NZ_BRVS01000012.1"/>
</dbReference>
<dbReference type="InterPro" id="IPR036271">
    <property type="entry name" value="Tet_transcr_reg_TetR-rel_C_sf"/>
</dbReference>
<dbReference type="InterPro" id="IPR004111">
    <property type="entry name" value="Repressor_TetR_C"/>
</dbReference>
<evidence type="ECO:0000259" key="3">
    <source>
        <dbReference type="Pfam" id="PF02909"/>
    </source>
</evidence>
<accession>A0ABQ5MVK7</accession>
<keyword evidence="5" id="KW-1185">Reference proteome</keyword>
<name>A0ABQ5MVK7_9MICC</name>
<sequence length="208" mass="23393">MRRLGSELDVEGMSLYRHLQSRDSLLDGIVETLMDELHGDPEVDFEPVHGWQEYLIRLAHSLRRLARRPRTFPLLATRPTEAPWIRPPVRSLHWVESFLAALTSSGFSDRAAVDAYRAFSSFLLGHLLLEVSALGADLGPAEELDPRPPRPADLAGYPILQRLRDQLVADRSGQEFEESLEHPAGPARSTEKLILSGQSSMQRCVTNY</sequence>
<gene>
    <name evidence="4" type="ORF">AHIS1636_24530</name>
</gene>
<reference evidence="4 5" key="1">
    <citation type="journal article" date="2023" name="Int. J. Syst. Evol. Microbiol.">
        <title>Arthrobacter mangrovi sp. nov., an actinobacterium isolated from the rhizosphere of a mangrove.</title>
        <authorList>
            <person name="Hamada M."/>
            <person name="Saitou S."/>
            <person name="Enomoto N."/>
            <person name="Nanri K."/>
            <person name="Hidaka K."/>
            <person name="Miura T."/>
            <person name="Tamura T."/>
        </authorList>
    </citation>
    <scope>NUCLEOTIDE SEQUENCE [LARGE SCALE GENOMIC DNA]</scope>
    <source>
        <strain evidence="4 5">NBRC 112813</strain>
    </source>
</reference>